<keyword evidence="3" id="KW-0964">Secreted</keyword>
<dbReference type="Proteomes" id="UP000261660">
    <property type="component" value="Unplaced"/>
</dbReference>
<dbReference type="GO" id="GO:0006955">
    <property type="term" value="P:immune response"/>
    <property type="evidence" value="ECO:0007669"/>
    <property type="project" value="InterPro"/>
</dbReference>
<dbReference type="GO" id="GO:0005615">
    <property type="term" value="C:extracellular space"/>
    <property type="evidence" value="ECO:0007669"/>
    <property type="project" value="InterPro"/>
</dbReference>
<dbReference type="InterPro" id="IPR008996">
    <property type="entry name" value="IL1/FGF"/>
</dbReference>
<dbReference type="CDD" id="cd23298">
    <property type="entry name" value="beta-trefoil_IL18"/>
    <property type="match status" value="1"/>
</dbReference>
<evidence type="ECO:0000256" key="1">
    <source>
        <dbReference type="ARBA" id="ARBA00004613"/>
    </source>
</evidence>
<dbReference type="RefSeq" id="XP_020500521.1">
    <property type="nucleotide sequence ID" value="XM_020644865.2"/>
</dbReference>
<dbReference type="Ensembl" id="ENSLBET00000004530.1">
    <property type="protein sequence ID" value="ENSLBEP00000004310.1"/>
    <property type="gene ID" value="ENSLBEG00000003309.1"/>
</dbReference>
<dbReference type="GO" id="GO:0005125">
    <property type="term" value="F:cytokine activity"/>
    <property type="evidence" value="ECO:0007669"/>
    <property type="project" value="InterPro"/>
</dbReference>
<dbReference type="GeneID" id="109992315"/>
<reference evidence="4" key="2">
    <citation type="submission" date="2025-09" db="UniProtKB">
        <authorList>
            <consortium name="Ensembl"/>
        </authorList>
    </citation>
    <scope>IDENTIFICATION</scope>
</reference>
<dbReference type="Gene3D" id="2.80.10.50">
    <property type="match status" value="1"/>
</dbReference>
<comment type="similarity">
    <text evidence="2">Belongs to the IL-1 family.</text>
</comment>
<protein>
    <submittedName>
        <fullName evidence="4">Uncharacterized LOC109992315</fullName>
    </submittedName>
</protein>
<dbReference type="GeneTree" id="ENSGT00390000001053"/>
<dbReference type="STRING" id="56723.ENSLBEP00000004310"/>
<evidence type="ECO:0000313" key="4">
    <source>
        <dbReference type="Ensembl" id="ENSLBEP00000004310.1"/>
    </source>
</evidence>
<keyword evidence="5" id="KW-1185">Reference proteome</keyword>
<comment type="subcellular location">
    <subcellularLocation>
        <location evidence="1">Secreted</location>
    </subcellularLocation>
</comment>
<proteinExistence type="inferred from homology"/>
<accession>A0A3Q3EA72</accession>
<dbReference type="PANTHER" id="PTHR10078:SF35">
    <property type="entry name" value="INTERLEUKIN-18"/>
    <property type="match status" value="1"/>
</dbReference>
<evidence type="ECO:0000256" key="2">
    <source>
        <dbReference type="ARBA" id="ARBA00010448"/>
    </source>
</evidence>
<name>A0A3Q3EA72_9LABR</name>
<dbReference type="SUPFAM" id="SSF50353">
    <property type="entry name" value="Cytokine"/>
    <property type="match status" value="1"/>
</dbReference>
<sequence>MRNLGSARLVLCSTSTLKLSLLRSFLIRKQGDSKKIQRNSPFHQKDYMMATNGFATATFVDTCEDAFYFEVGETDKCLDSDAFGKTDNCCQCWIQSNNNKFLMLSDDGQFQAQNLNIRQQQRESGCKFHFQFYNKNPSEKPGKAVILYSNKDGKNMVVSCSNMHQVCPVEMQDLPGHIEENSNKAIFYRVNVTSTSGRYLFESSLYPDHYLGLETDESNPFLEKLVLRQKSRDEVDESTQLLVLTI</sequence>
<dbReference type="OrthoDB" id="8830475at2759"/>
<organism evidence="4 5">
    <name type="scientific">Labrus bergylta</name>
    <name type="common">ballan wrasse</name>
    <dbReference type="NCBI Taxonomy" id="56723"/>
    <lineage>
        <taxon>Eukaryota</taxon>
        <taxon>Metazoa</taxon>
        <taxon>Chordata</taxon>
        <taxon>Craniata</taxon>
        <taxon>Vertebrata</taxon>
        <taxon>Euteleostomi</taxon>
        <taxon>Actinopterygii</taxon>
        <taxon>Neopterygii</taxon>
        <taxon>Teleostei</taxon>
        <taxon>Neoteleostei</taxon>
        <taxon>Acanthomorphata</taxon>
        <taxon>Eupercaria</taxon>
        <taxon>Labriformes</taxon>
        <taxon>Labridae</taxon>
        <taxon>Labrus</taxon>
    </lineage>
</organism>
<reference evidence="4" key="1">
    <citation type="submission" date="2025-08" db="UniProtKB">
        <authorList>
            <consortium name="Ensembl"/>
        </authorList>
    </citation>
    <scope>IDENTIFICATION</scope>
</reference>
<dbReference type="GO" id="GO:0006954">
    <property type="term" value="P:inflammatory response"/>
    <property type="evidence" value="ECO:0007669"/>
    <property type="project" value="InterPro"/>
</dbReference>
<dbReference type="Pfam" id="PF00340">
    <property type="entry name" value="IL1"/>
    <property type="match status" value="1"/>
</dbReference>
<dbReference type="GO" id="GO:0071222">
    <property type="term" value="P:cellular response to lipopolysaccharide"/>
    <property type="evidence" value="ECO:0007669"/>
    <property type="project" value="TreeGrafter"/>
</dbReference>
<dbReference type="PANTHER" id="PTHR10078">
    <property type="entry name" value="INTERLEUKIN-1 FAMILY MEMBER"/>
    <property type="match status" value="1"/>
</dbReference>
<evidence type="ECO:0000256" key="3">
    <source>
        <dbReference type="ARBA" id="ARBA00022525"/>
    </source>
</evidence>
<dbReference type="GO" id="GO:0019221">
    <property type="term" value="P:cytokine-mediated signaling pathway"/>
    <property type="evidence" value="ECO:0007669"/>
    <property type="project" value="TreeGrafter"/>
</dbReference>
<dbReference type="InParanoid" id="A0A3Q3EA72"/>
<evidence type="ECO:0000313" key="5">
    <source>
        <dbReference type="Proteomes" id="UP000261660"/>
    </source>
</evidence>
<dbReference type="InterPro" id="IPR000975">
    <property type="entry name" value="IL-1_fam"/>
</dbReference>
<dbReference type="AlphaFoldDB" id="A0A3Q3EA72"/>
<dbReference type="GO" id="GO:0010628">
    <property type="term" value="P:positive regulation of gene expression"/>
    <property type="evidence" value="ECO:0007669"/>
    <property type="project" value="TreeGrafter"/>
</dbReference>